<evidence type="ECO:0000256" key="1">
    <source>
        <dbReference type="ARBA" id="ARBA00004442"/>
    </source>
</evidence>
<keyword evidence="4" id="KW-0472">Membrane</keyword>
<evidence type="ECO:0000259" key="6">
    <source>
        <dbReference type="Pfam" id="PF07980"/>
    </source>
</evidence>
<dbReference type="EMBL" id="JAACJS010000011">
    <property type="protein sequence ID" value="NCI49432.1"/>
    <property type="molecule type" value="Genomic_DNA"/>
</dbReference>
<dbReference type="Gene3D" id="1.25.40.390">
    <property type="match status" value="1"/>
</dbReference>
<comment type="subcellular location">
    <subcellularLocation>
        <location evidence="1">Cell outer membrane</location>
    </subcellularLocation>
</comment>
<dbReference type="SUPFAM" id="SSF48452">
    <property type="entry name" value="TPR-like"/>
    <property type="match status" value="1"/>
</dbReference>
<evidence type="ECO:0000313" key="9">
    <source>
        <dbReference type="Proteomes" id="UP000753802"/>
    </source>
</evidence>
<proteinExistence type="inferred from homology"/>
<keyword evidence="5" id="KW-0998">Cell outer membrane</keyword>
<name>A0ABW9ZSL7_9BACT</name>
<feature type="domain" description="SusD-like N-terminal" evidence="7">
    <location>
        <begin position="86"/>
        <end position="227"/>
    </location>
</feature>
<feature type="domain" description="RagB/SusD" evidence="6">
    <location>
        <begin position="318"/>
        <end position="528"/>
    </location>
</feature>
<dbReference type="CDD" id="cd08977">
    <property type="entry name" value="SusD"/>
    <property type="match status" value="1"/>
</dbReference>
<protein>
    <submittedName>
        <fullName evidence="8">RagB/SusD family nutrient uptake outer membrane protein</fullName>
    </submittedName>
</protein>
<evidence type="ECO:0000256" key="2">
    <source>
        <dbReference type="ARBA" id="ARBA00006275"/>
    </source>
</evidence>
<evidence type="ECO:0000259" key="7">
    <source>
        <dbReference type="Pfam" id="PF14322"/>
    </source>
</evidence>
<evidence type="ECO:0000313" key="8">
    <source>
        <dbReference type="EMBL" id="NCI49432.1"/>
    </source>
</evidence>
<evidence type="ECO:0000256" key="5">
    <source>
        <dbReference type="ARBA" id="ARBA00023237"/>
    </source>
</evidence>
<evidence type="ECO:0000256" key="3">
    <source>
        <dbReference type="ARBA" id="ARBA00022729"/>
    </source>
</evidence>
<dbReference type="Pfam" id="PF14322">
    <property type="entry name" value="SusD-like_3"/>
    <property type="match status" value="1"/>
</dbReference>
<keyword evidence="9" id="KW-1185">Reference proteome</keyword>
<accession>A0ABW9ZSL7</accession>
<evidence type="ECO:0000256" key="4">
    <source>
        <dbReference type="ARBA" id="ARBA00023136"/>
    </source>
</evidence>
<dbReference type="Pfam" id="PF07980">
    <property type="entry name" value="SusD_RagB"/>
    <property type="match status" value="1"/>
</dbReference>
<dbReference type="Proteomes" id="UP000753802">
    <property type="component" value="Unassembled WGS sequence"/>
</dbReference>
<comment type="similarity">
    <text evidence="2">Belongs to the SusD family.</text>
</comment>
<gene>
    <name evidence="8" type="ORF">GWC95_05825</name>
</gene>
<dbReference type="InterPro" id="IPR011990">
    <property type="entry name" value="TPR-like_helical_dom_sf"/>
</dbReference>
<dbReference type="RefSeq" id="WP_161817754.1">
    <property type="nucleotide sequence ID" value="NZ_JAACJS010000011.1"/>
</dbReference>
<dbReference type="InterPro" id="IPR012944">
    <property type="entry name" value="SusD_RagB_dom"/>
</dbReference>
<comment type="caution">
    <text evidence="8">The sequence shown here is derived from an EMBL/GenBank/DDBJ whole genome shotgun (WGS) entry which is preliminary data.</text>
</comment>
<keyword evidence="3" id="KW-0732">Signal</keyword>
<reference evidence="8 9" key="1">
    <citation type="submission" date="2020-01" db="EMBL/GenBank/DDBJ databases">
        <title>Genome analysis.</title>
        <authorList>
            <person name="Wu S."/>
            <person name="Wang G."/>
        </authorList>
    </citation>
    <scope>NUCLEOTIDE SEQUENCE [LARGE SCALE GENOMIC DNA]</scope>
    <source>
        <strain evidence="8 9">SYL130</strain>
    </source>
</reference>
<dbReference type="InterPro" id="IPR033985">
    <property type="entry name" value="SusD-like_N"/>
</dbReference>
<sequence length="528" mass="58962">MKKYYKYTKIPLLALAGGLLLNGCTKLDEKVYSQVLAQNFNPTAADVPALVGPVYSNLRGMTAGWQGYFDVQEEAADAIITPARPNGWVDGGTYQRMHQHVWNATQGQPNGLYSGCYRGINNANRVIYQIESGEIPMTTGKNELIAELKAARAFYYSLLLDNHGNVPIVTDYKDVSLPKQKTRKEVYDFVVKELTDNIPLLTEVVNKSTYGRFTKWAAKAVLARVYLNAEVYVGTAAWDKVIKECDDIIAKNVYSLATRYKDNFVTNNENSPELIFTVPYDEIFATESTIHMKTLDPLMQQVYPMQVQPWGGNCAVPQFIDTYDPDDQRLKDTWIMGPQYNATTGALVINYVKDVKSIVESTSNAGYRIGKYEIKSGMRGGSSVDFPLMRYADVLLMKAEALLRTNKANDAATIVTQVRQRSFASNPAKAVVTGAQLQQGSSYNYGEWANGAVVNPQGGANVVYGRMLDELGWEFAAEAKRRQDIIRFGVFTTKKWFNHTSSNNDKIIFPIPQSAMLTNSNLKQNPGY</sequence>
<organism evidence="8 9">
    <name type="scientific">Sediminibacterium roseum</name>
    <dbReference type="NCBI Taxonomy" id="1978412"/>
    <lineage>
        <taxon>Bacteria</taxon>
        <taxon>Pseudomonadati</taxon>
        <taxon>Bacteroidota</taxon>
        <taxon>Chitinophagia</taxon>
        <taxon>Chitinophagales</taxon>
        <taxon>Chitinophagaceae</taxon>
        <taxon>Sediminibacterium</taxon>
    </lineage>
</organism>